<dbReference type="CDD" id="cd00165">
    <property type="entry name" value="S4"/>
    <property type="match status" value="1"/>
</dbReference>
<evidence type="ECO:0000256" key="5">
    <source>
        <dbReference type="HAMAP-Rule" id="MF_00871"/>
    </source>
</evidence>
<dbReference type="Gene3D" id="3.10.290.10">
    <property type="entry name" value="RNA-binding S4 domain"/>
    <property type="match status" value="1"/>
</dbReference>
<sequence>MRLDKFLKVSRLSKRRTMARDLCHNELVFINGTRAKPSRDVHVDDIMEISVRERTIKVRVLAVPERAVGKDMAASLYEVIEIRENPPLDHSDDFECDDSEDVMGSDNAAIPVNGPAPEDL</sequence>
<evidence type="ECO:0000313" key="8">
    <source>
        <dbReference type="EMBL" id="PKK89310.1"/>
    </source>
</evidence>
<comment type="caution">
    <text evidence="8">The sequence shown here is derived from an EMBL/GenBank/DDBJ whole genome shotgun (WGS) entry which is preliminary data.</text>
</comment>
<proteinExistence type="inferred from homology"/>
<comment type="similarity">
    <text evidence="5">Belongs to the RqcP family.</text>
</comment>
<comment type="subunit">
    <text evidence="5">Associates with stalled 50S ribosomal subunits. Binds to RqcH, 23S rRNA and the P-site tRNA. Does not require RqcH for association with 50S subunits.</text>
</comment>
<dbReference type="EMBL" id="PGXC01000021">
    <property type="protein sequence ID" value="PKK89310.1"/>
    <property type="molecule type" value="Genomic_DNA"/>
</dbReference>
<evidence type="ECO:0000256" key="1">
    <source>
        <dbReference type="ARBA" id="ARBA00022555"/>
    </source>
</evidence>
<evidence type="ECO:0000256" key="4">
    <source>
        <dbReference type="ARBA" id="ARBA00022917"/>
    </source>
</evidence>
<dbReference type="PROSITE" id="PS50889">
    <property type="entry name" value="S4"/>
    <property type="match status" value="1"/>
</dbReference>
<organism evidence="8 9">
    <name type="scientific">Candidatus Wallbacteria bacterium HGW-Wallbacteria-1</name>
    <dbReference type="NCBI Taxonomy" id="2013854"/>
    <lineage>
        <taxon>Bacteria</taxon>
        <taxon>Candidatus Walliibacteriota</taxon>
    </lineage>
</organism>
<dbReference type="GO" id="GO:0000049">
    <property type="term" value="F:tRNA binding"/>
    <property type="evidence" value="ECO:0007669"/>
    <property type="project" value="UniProtKB-UniRule"/>
</dbReference>
<dbReference type="HAMAP" id="MF_00871">
    <property type="entry name" value="RqcP"/>
    <property type="match status" value="1"/>
</dbReference>
<reference evidence="8 9" key="1">
    <citation type="journal article" date="2017" name="ISME J.">
        <title>Potential for microbial H2 and metal transformations associated with novel bacteria and archaea in deep terrestrial subsurface sediments.</title>
        <authorList>
            <person name="Hernsdorf A.W."/>
            <person name="Amano Y."/>
            <person name="Miyakawa K."/>
            <person name="Ise K."/>
            <person name="Suzuki Y."/>
            <person name="Anantharaman K."/>
            <person name="Probst A."/>
            <person name="Burstein D."/>
            <person name="Thomas B.C."/>
            <person name="Banfield J.F."/>
        </authorList>
    </citation>
    <scope>NUCLEOTIDE SEQUENCE [LARGE SCALE GENOMIC DNA]</scope>
    <source>
        <strain evidence="8">HGW-Wallbacteria-1</strain>
    </source>
</reference>
<gene>
    <name evidence="5" type="primary">rqcP</name>
    <name evidence="8" type="ORF">CVV64_15080</name>
</gene>
<evidence type="ECO:0000256" key="2">
    <source>
        <dbReference type="ARBA" id="ARBA00022730"/>
    </source>
</evidence>
<name>A0A2N1PLV7_9BACT</name>
<evidence type="ECO:0000256" key="3">
    <source>
        <dbReference type="ARBA" id="ARBA00022884"/>
    </source>
</evidence>
<feature type="domain" description="RNA-binding S4" evidence="7">
    <location>
        <begin position="1"/>
        <end position="62"/>
    </location>
</feature>
<protein>
    <recommendedName>
        <fullName evidence="5">RQC P-site tRNA stabilizing factor</fullName>
        <shortName evidence="5">RqcP</shortName>
    </recommendedName>
    <alternativeName>
        <fullName evidence="5">Ribosome-associated protein quality control protein P</fullName>
    </alternativeName>
</protein>
<dbReference type="InterPro" id="IPR036986">
    <property type="entry name" value="S4_RNA-bd_sf"/>
</dbReference>
<dbReference type="InterPro" id="IPR025490">
    <property type="entry name" value="RqcP"/>
</dbReference>
<keyword evidence="2 5" id="KW-0699">rRNA-binding</keyword>
<keyword evidence="3 5" id="KW-0694">RNA-binding</keyword>
<dbReference type="GO" id="GO:0072344">
    <property type="term" value="P:rescue of stalled ribosome"/>
    <property type="evidence" value="ECO:0007669"/>
    <property type="project" value="UniProtKB-UniRule"/>
</dbReference>
<comment type="function">
    <text evidence="5">Key component of the ribosome quality control system (RQC), a ribosome-associated complex that mediates the extraction of incompletely synthesized nascent chains from stalled ribosomes and their subsequent degradation. RqcH recruits Ala-charged tRNA, and with RqcP directs the elongation of stalled nascent chains on 50S ribosomal subunits, leading to non-templated C-terminal alanine extensions (Ala tail). The Ala tail promotes nascent chain degradation. RqcP is associated with the translocation-like movement of the peptidyl-tRNA from the A-site into the P-site.</text>
</comment>
<evidence type="ECO:0000256" key="6">
    <source>
        <dbReference type="SAM" id="MobiDB-lite"/>
    </source>
</evidence>
<evidence type="ECO:0000313" key="9">
    <source>
        <dbReference type="Proteomes" id="UP000233256"/>
    </source>
</evidence>
<dbReference type="InterPro" id="IPR002942">
    <property type="entry name" value="S4_RNA-bd"/>
</dbReference>
<dbReference type="AlphaFoldDB" id="A0A2N1PLV7"/>
<keyword evidence="4 5" id="KW-0648">Protein biosynthesis</keyword>
<dbReference type="GO" id="GO:0019843">
    <property type="term" value="F:rRNA binding"/>
    <property type="evidence" value="ECO:0007669"/>
    <property type="project" value="UniProtKB-UniRule"/>
</dbReference>
<feature type="region of interest" description="Disordered" evidence="6">
    <location>
        <begin position="97"/>
        <end position="120"/>
    </location>
</feature>
<dbReference type="Proteomes" id="UP000233256">
    <property type="component" value="Unassembled WGS sequence"/>
</dbReference>
<dbReference type="Pfam" id="PF01479">
    <property type="entry name" value="S4"/>
    <property type="match status" value="1"/>
</dbReference>
<dbReference type="GO" id="GO:0043023">
    <property type="term" value="F:ribosomal large subunit binding"/>
    <property type="evidence" value="ECO:0007669"/>
    <property type="project" value="UniProtKB-UniRule"/>
</dbReference>
<accession>A0A2N1PLV7</accession>
<dbReference type="SMART" id="SM00363">
    <property type="entry name" value="S4"/>
    <property type="match status" value="1"/>
</dbReference>
<evidence type="ECO:0000259" key="7">
    <source>
        <dbReference type="SMART" id="SM00363"/>
    </source>
</evidence>
<keyword evidence="1 5" id="KW-0820">tRNA-binding</keyword>
<dbReference type="SUPFAM" id="SSF55174">
    <property type="entry name" value="Alpha-L RNA-binding motif"/>
    <property type="match status" value="1"/>
</dbReference>